<evidence type="ECO:0000313" key="2">
    <source>
        <dbReference type="Proteomes" id="UP000762676"/>
    </source>
</evidence>
<protein>
    <submittedName>
        <fullName evidence="1">Saccharopine dehydrogenase</fullName>
    </submittedName>
</protein>
<gene>
    <name evidence="1" type="ORF">ElyMa_005326400</name>
</gene>
<keyword evidence="2" id="KW-1185">Reference proteome</keyword>
<dbReference type="EMBL" id="BMAT01010599">
    <property type="protein sequence ID" value="GFS28009.1"/>
    <property type="molecule type" value="Genomic_DNA"/>
</dbReference>
<evidence type="ECO:0000313" key="1">
    <source>
        <dbReference type="EMBL" id="GFS28009.1"/>
    </source>
</evidence>
<name>A0AAV4JZ91_9GAST</name>
<sequence>MKDDKQNIEEVLTNAKPPVRDDIVYVYAVAEGMQNGKMAREEFYKAYTPKMIDGKEWRAISWTTAASIVAVVNMVAEGKIPNKEFVKQEDISLDAFLSTPTGEFFV</sequence>
<accession>A0AAV4JZ91</accession>
<organism evidence="1 2">
    <name type="scientific">Elysia marginata</name>
    <dbReference type="NCBI Taxonomy" id="1093978"/>
    <lineage>
        <taxon>Eukaryota</taxon>
        <taxon>Metazoa</taxon>
        <taxon>Spiralia</taxon>
        <taxon>Lophotrochozoa</taxon>
        <taxon>Mollusca</taxon>
        <taxon>Gastropoda</taxon>
        <taxon>Heterobranchia</taxon>
        <taxon>Euthyneura</taxon>
        <taxon>Panpulmonata</taxon>
        <taxon>Sacoglossa</taxon>
        <taxon>Placobranchoidea</taxon>
        <taxon>Plakobranchidae</taxon>
        <taxon>Elysia</taxon>
    </lineage>
</organism>
<dbReference type="AlphaFoldDB" id="A0AAV4JZ91"/>
<comment type="caution">
    <text evidence="1">The sequence shown here is derived from an EMBL/GenBank/DDBJ whole genome shotgun (WGS) entry which is preliminary data.</text>
</comment>
<proteinExistence type="predicted"/>
<dbReference type="Proteomes" id="UP000762676">
    <property type="component" value="Unassembled WGS sequence"/>
</dbReference>
<reference evidence="1 2" key="1">
    <citation type="journal article" date="2021" name="Elife">
        <title>Chloroplast acquisition without the gene transfer in kleptoplastic sea slugs, Plakobranchus ocellatus.</title>
        <authorList>
            <person name="Maeda T."/>
            <person name="Takahashi S."/>
            <person name="Yoshida T."/>
            <person name="Shimamura S."/>
            <person name="Takaki Y."/>
            <person name="Nagai Y."/>
            <person name="Toyoda A."/>
            <person name="Suzuki Y."/>
            <person name="Arimoto A."/>
            <person name="Ishii H."/>
            <person name="Satoh N."/>
            <person name="Nishiyama T."/>
            <person name="Hasebe M."/>
            <person name="Maruyama T."/>
            <person name="Minagawa J."/>
            <person name="Obokata J."/>
            <person name="Shigenobu S."/>
        </authorList>
    </citation>
    <scope>NUCLEOTIDE SEQUENCE [LARGE SCALE GENOMIC DNA]</scope>
</reference>